<accession>E0NHV9</accession>
<reference evidence="1" key="1">
    <citation type="submission" date="2010-07" db="EMBL/GenBank/DDBJ databases">
        <authorList>
            <person name="Muzny D."/>
            <person name="Qin X."/>
            <person name="Deng J."/>
            <person name="Jiang H."/>
            <person name="Liu Y."/>
            <person name="Qu J."/>
            <person name="Song X.-Z."/>
            <person name="Zhang L."/>
            <person name="Thornton R."/>
            <person name="Coyle M."/>
            <person name="Francisco L."/>
            <person name="Jackson L."/>
            <person name="Javaid M."/>
            <person name="Korchina V."/>
            <person name="Kovar C."/>
            <person name="Mata R."/>
            <person name="Mathew T."/>
            <person name="Ngo R."/>
            <person name="Nguyen L."/>
            <person name="Nguyen N."/>
            <person name="Okwuonu G."/>
            <person name="Ongeri F."/>
            <person name="Pham C."/>
            <person name="Simmons D."/>
            <person name="Wilczek-Boney K."/>
            <person name="Hale W."/>
            <person name="Jakkamsetti A."/>
            <person name="Pham P."/>
            <person name="Ruth R."/>
            <person name="San Lucas F."/>
            <person name="Warren J."/>
            <person name="Zhang J."/>
            <person name="Zhao Z."/>
            <person name="Zhou C."/>
            <person name="Zhu D."/>
            <person name="Lee S."/>
            <person name="Bess C."/>
            <person name="Blankenburg K."/>
            <person name="Forbes L."/>
            <person name="Fu Q."/>
            <person name="Gubbala S."/>
            <person name="Hirani K."/>
            <person name="Jayaseelan J.C."/>
            <person name="Lara F."/>
            <person name="Munidasa M."/>
            <person name="Palculict T."/>
            <person name="Patil S."/>
            <person name="Pu L.-L."/>
            <person name="Saada N."/>
            <person name="Tang L."/>
            <person name="Weissenberger G."/>
            <person name="Zhu Y."/>
            <person name="Hemphill L."/>
            <person name="Shang Y."/>
            <person name="Youmans B."/>
            <person name="Ayvaz T."/>
            <person name="Ross M."/>
            <person name="Santibanez J."/>
            <person name="Aqrawi P."/>
            <person name="Gross S."/>
            <person name="Joshi V."/>
            <person name="Fowler G."/>
            <person name="Nazareth L."/>
            <person name="Reid J."/>
            <person name="Worley K."/>
            <person name="Petrosino J."/>
            <person name="Highlander S."/>
            <person name="Gibbs R."/>
        </authorList>
    </citation>
    <scope>NUCLEOTIDE SEQUENCE [LARGE SCALE GENOMIC DNA]</scope>
    <source>
        <strain evidence="1">DSM 20284</strain>
    </source>
</reference>
<sequence>MEFFGEALKIKKTKLRKTKNLWGFDFNKIKTCARSQFAPLNQKGAVTKGSK</sequence>
<keyword evidence="2" id="KW-1185">Reference proteome</keyword>
<evidence type="ECO:0000313" key="1">
    <source>
        <dbReference type="EMBL" id="EFL95007.1"/>
    </source>
</evidence>
<dbReference type="AlphaFoldDB" id="E0NHV9"/>
<comment type="caution">
    <text evidence="1">The sequence shown here is derived from an EMBL/GenBank/DDBJ whole genome shotgun (WGS) entry which is preliminary data.</text>
</comment>
<evidence type="ECO:0000313" key="2">
    <source>
        <dbReference type="Proteomes" id="UP000004470"/>
    </source>
</evidence>
<proteinExistence type="predicted"/>
<gene>
    <name evidence="1" type="ORF">HMPREF0623_1875</name>
</gene>
<dbReference type="EMBL" id="AEEG01000009">
    <property type="protein sequence ID" value="EFL95007.1"/>
    <property type="molecule type" value="Genomic_DNA"/>
</dbReference>
<dbReference type="HOGENOM" id="CLU_3101903_0_0_9"/>
<protein>
    <submittedName>
        <fullName evidence="1">Uncharacterized protein</fullName>
    </submittedName>
</protein>
<organism evidence="1 2">
    <name type="scientific">Pediococcus acidilactici DSM 20284</name>
    <dbReference type="NCBI Taxonomy" id="862514"/>
    <lineage>
        <taxon>Bacteria</taxon>
        <taxon>Bacillati</taxon>
        <taxon>Bacillota</taxon>
        <taxon>Bacilli</taxon>
        <taxon>Lactobacillales</taxon>
        <taxon>Lactobacillaceae</taxon>
        <taxon>Pediococcus</taxon>
        <taxon>Pediococcus acidilactici group</taxon>
    </lineage>
</organism>
<dbReference type="Proteomes" id="UP000004470">
    <property type="component" value="Unassembled WGS sequence"/>
</dbReference>
<name>E0NHV9_PEDAC</name>